<evidence type="ECO:0000313" key="5">
    <source>
        <dbReference type="Proteomes" id="UP000823960"/>
    </source>
</evidence>
<gene>
    <name evidence="4" type="ORF">IAD28_01265</name>
</gene>
<dbReference type="InterPro" id="IPR027417">
    <property type="entry name" value="P-loop_NTPase"/>
</dbReference>
<evidence type="ECO:0000259" key="3">
    <source>
        <dbReference type="Pfam" id="PF19568"/>
    </source>
</evidence>
<evidence type="ECO:0000313" key="4">
    <source>
        <dbReference type="EMBL" id="HIV10314.1"/>
    </source>
</evidence>
<evidence type="ECO:0000256" key="1">
    <source>
        <dbReference type="ARBA" id="ARBA00022741"/>
    </source>
</evidence>
<keyword evidence="1" id="KW-0547">Nucleotide-binding</keyword>
<evidence type="ECO:0000256" key="2">
    <source>
        <dbReference type="ARBA" id="ARBA00022840"/>
    </source>
</evidence>
<dbReference type="Proteomes" id="UP000823960">
    <property type="component" value="Unassembled WGS sequence"/>
</dbReference>
<dbReference type="EMBL" id="DVOL01000014">
    <property type="protein sequence ID" value="HIV10314.1"/>
    <property type="molecule type" value="Genomic_DNA"/>
</dbReference>
<protein>
    <submittedName>
        <fullName evidence="4">Stage III sporulation protein AA</fullName>
    </submittedName>
</protein>
<dbReference type="PANTHER" id="PTHR20953">
    <property type="entry name" value="KINASE-RELATED"/>
    <property type="match status" value="1"/>
</dbReference>
<sequence length="303" mass="32981">MKSGIRQAVELLTGRLRLALENIIQEHPDGITELRLRLRRYASAVFLGRDMYINGSGSLSESPDGGIICTEEDIEYAFKSAFSYSLHSYSRELSSGFITSSGGNRVGLCGTAVTALNKPGEVESVKYISSINIRIAHEITGFGLRLFERCLNGSLCGVIIVGPPASGKTTLLRDVARLLGDKARISLIDELGELSSSVKGIPSHDIGRLTDVFVGYPKHEGIRTAVRAMSPRAVIVDEIGTEEDLHSLEYALHSGVCLVSAVHGEGFKEASKKDCVKRLLELGAFKYAAELTDGYEYRIIRID</sequence>
<dbReference type="AlphaFoldDB" id="A0A9D1NQJ1"/>
<accession>A0A9D1NQJ1</accession>
<reference evidence="4" key="1">
    <citation type="submission" date="2020-10" db="EMBL/GenBank/DDBJ databases">
        <authorList>
            <person name="Gilroy R."/>
        </authorList>
    </citation>
    <scope>NUCLEOTIDE SEQUENCE</scope>
    <source>
        <strain evidence="4">1370</strain>
    </source>
</reference>
<organism evidence="4 5">
    <name type="scientific">Candidatus Faeciplasma avium</name>
    <dbReference type="NCBI Taxonomy" id="2840798"/>
    <lineage>
        <taxon>Bacteria</taxon>
        <taxon>Bacillati</taxon>
        <taxon>Bacillota</taxon>
        <taxon>Clostridia</taxon>
        <taxon>Eubacteriales</taxon>
        <taxon>Oscillospiraceae</taxon>
        <taxon>Oscillospiraceae incertae sedis</taxon>
        <taxon>Candidatus Faeciplasma</taxon>
    </lineage>
</organism>
<reference evidence="4" key="2">
    <citation type="journal article" date="2021" name="PeerJ">
        <title>Extensive microbial diversity within the chicken gut microbiome revealed by metagenomics and culture.</title>
        <authorList>
            <person name="Gilroy R."/>
            <person name="Ravi A."/>
            <person name="Getino M."/>
            <person name="Pursley I."/>
            <person name="Horton D.L."/>
            <person name="Alikhan N.F."/>
            <person name="Baker D."/>
            <person name="Gharbi K."/>
            <person name="Hall N."/>
            <person name="Watson M."/>
            <person name="Adriaenssens E.M."/>
            <person name="Foster-Nyarko E."/>
            <person name="Jarju S."/>
            <person name="Secka A."/>
            <person name="Antonio M."/>
            <person name="Oren A."/>
            <person name="Chaudhuri R.R."/>
            <person name="La Ragione R."/>
            <person name="Hildebrand F."/>
            <person name="Pallen M.J."/>
        </authorList>
    </citation>
    <scope>NUCLEOTIDE SEQUENCE</scope>
    <source>
        <strain evidence="4">1370</strain>
    </source>
</reference>
<dbReference type="SUPFAM" id="SSF52540">
    <property type="entry name" value="P-loop containing nucleoside triphosphate hydrolases"/>
    <property type="match status" value="1"/>
</dbReference>
<feature type="domain" description="Stage III sporulation protein AA AAA+ ATPase" evidence="3">
    <location>
        <begin position="7"/>
        <end position="286"/>
    </location>
</feature>
<dbReference type="PANTHER" id="PTHR20953:SF3">
    <property type="entry name" value="P-LOOP CONTAINING NUCLEOSIDE TRIPHOSPHATE HYDROLASES SUPERFAMILY PROTEIN"/>
    <property type="match status" value="1"/>
</dbReference>
<proteinExistence type="predicted"/>
<name>A0A9D1NQJ1_9FIRM</name>
<dbReference type="Pfam" id="PF19568">
    <property type="entry name" value="Spore_III_AA"/>
    <property type="match status" value="1"/>
</dbReference>
<dbReference type="InterPro" id="IPR045735">
    <property type="entry name" value="Spore_III_AA_AAA+_ATPase"/>
</dbReference>
<comment type="caution">
    <text evidence="4">The sequence shown here is derived from an EMBL/GenBank/DDBJ whole genome shotgun (WGS) entry which is preliminary data.</text>
</comment>
<dbReference type="GO" id="GO:0005524">
    <property type="term" value="F:ATP binding"/>
    <property type="evidence" value="ECO:0007669"/>
    <property type="project" value="UniProtKB-KW"/>
</dbReference>
<keyword evidence="2" id="KW-0067">ATP-binding</keyword>
<dbReference type="Gene3D" id="3.40.50.300">
    <property type="entry name" value="P-loop containing nucleotide triphosphate hydrolases"/>
    <property type="match status" value="1"/>
</dbReference>